<dbReference type="InterPro" id="IPR010987">
    <property type="entry name" value="Glutathione-S-Trfase_C-like"/>
</dbReference>
<keyword evidence="4" id="KW-1185">Reference proteome</keyword>
<dbReference type="PROSITE" id="PS50404">
    <property type="entry name" value="GST_NTER"/>
    <property type="match status" value="1"/>
</dbReference>
<evidence type="ECO:0000259" key="2">
    <source>
        <dbReference type="PROSITE" id="PS50405"/>
    </source>
</evidence>
<dbReference type="PANTHER" id="PTHR44051:SF8">
    <property type="entry name" value="GLUTATHIONE S-TRANSFERASE GSTA"/>
    <property type="match status" value="1"/>
</dbReference>
<name>A0AAE3NWX8_9RHOB</name>
<dbReference type="Gene3D" id="1.20.1050.10">
    <property type="match status" value="1"/>
</dbReference>
<dbReference type="InterPro" id="IPR036249">
    <property type="entry name" value="Thioredoxin-like_sf"/>
</dbReference>
<dbReference type="AlphaFoldDB" id="A0AAE3NWX8"/>
<proteinExistence type="predicted"/>
<evidence type="ECO:0000313" key="3">
    <source>
        <dbReference type="EMBL" id="MDF0603642.1"/>
    </source>
</evidence>
<dbReference type="InterPro" id="IPR040079">
    <property type="entry name" value="Glutathione_S-Trfase"/>
</dbReference>
<dbReference type="InterPro" id="IPR036282">
    <property type="entry name" value="Glutathione-S-Trfase_C_sf"/>
</dbReference>
<organism evidence="3 4">
    <name type="scientific">Psychromarinibacter sediminicola</name>
    <dbReference type="NCBI Taxonomy" id="3033385"/>
    <lineage>
        <taxon>Bacteria</taxon>
        <taxon>Pseudomonadati</taxon>
        <taxon>Pseudomonadota</taxon>
        <taxon>Alphaproteobacteria</taxon>
        <taxon>Rhodobacterales</taxon>
        <taxon>Paracoccaceae</taxon>
        <taxon>Psychromarinibacter</taxon>
    </lineage>
</organism>
<dbReference type="Proteomes" id="UP001220964">
    <property type="component" value="Unassembled WGS sequence"/>
</dbReference>
<dbReference type="Gene3D" id="3.40.30.10">
    <property type="entry name" value="Glutaredoxin"/>
    <property type="match status" value="1"/>
</dbReference>
<reference evidence="3" key="1">
    <citation type="submission" date="2023-03" db="EMBL/GenBank/DDBJ databases">
        <title>Multiphase analysis and comparison of six strains from genera Psychromarinibacter, Lutimaribacter, and Maritimibacter, including a novel species: Psychromarinibacter sediminicola sp. nov.</title>
        <authorList>
            <person name="Wang Y.-H."/>
            <person name="Ye M.-Q."/>
            <person name="Du Z.-J."/>
        </authorList>
    </citation>
    <scope>NUCLEOTIDE SEQUENCE</scope>
    <source>
        <strain evidence="3">C21-152</strain>
    </source>
</reference>
<dbReference type="SUPFAM" id="SSF47616">
    <property type="entry name" value="GST C-terminal domain-like"/>
    <property type="match status" value="1"/>
</dbReference>
<gene>
    <name evidence="3" type="ORF">P1J78_23215</name>
</gene>
<dbReference type="SFLD" id="SFLDS00019">
    <property type="entry name" value="Glutathione_Transferase_(cytos"/>
    <property type="match status" value="1"/>
</dbReference>
<dbReference type="Pfam" id="PF13410">
    <property type="entry name" value="GST_C_2"/>
    <property type="match status" value="1"/>
</dbReference>
<dbReference type="Pfam" id="PF13409">
    <property type="entry name" value="GST_N_2"/>
    <property type="match status" value="1"/>
</dbReference>
<evidence type="ECO:0000259" key="1">
    <source>
        <dbReference type="PROSITE" id="PS50404"/>
    </source>
</evidence>
<feature type="domain" description="GST N-terminal" evidence="1">
    <location>
        <begin position="1"/>
        <end position="80"/>
    </location>
</feature>
<evidence type="ECO:0000313" key="4">
    <source>
        <dbReference type="Proteomes" id="UP001220964"/>
    </source>
</evidence>
<sequence length="264" mass="29149">MKLYHGISSVCSIKVRLGLAEIGLGYDEEVLDLPSGDQHDPAYLKLNPDGVVPTLVDAGLVVTESSLILEYLDREYNDSRLMPRGRAAEVAARHWLLRCLAIHAAINTLTFSTAGRDNALASQTAEQIEARLAKMPDPWMRMKRRDLFEHGLESGYVGQALMHLSRMLGDMQAALDRGDWVSGPDFGIVDIALLSYVDRLERLGFEGLWAGAPRVGDWLAAMQARPSYAAEVGGRIEPKAAEGMRAAGAAHWPALERRWRAMNR</sequence>
<protein>
    <submittedName>
        <fullName evidence="3">Glutathione S-transferase family protein</fullName>
    </submittedName>
</protein>
<accession>A0AAE3NWX8</accession>
<comment type="caution">
    <text evidence="3">The sequence shown here is derived from an EMBL/GenBank/DDBJ whole genome shotgun (WGS) entry which is preliminary data.</text>
</comment>
<dbReference type="SUPFAM" id="SSF52833">
    <property type="entry name" value="Thioredoxin-like"/>
    <property type="match status" value="1"/>
</dbReference>
<dbReference type="EMBL" id="JARGYC010000113">
    <property type="protein sequence ID" value="MDF0603642.1"/>
    <property type="molecule type" value="Genomic_DNA"/>
</dbReference>
<dbReference type="SFLD" id="SFLDG00358">
    <property type="entry name" value="Main_(cytGST)"/>
    <property type="match status" value="1"/>
</dbReference>
<dbReference type="InterPro" id="IPR004045">
    <property type="entry name" value="Glutathione_S-Trfase_N"/>
</dbReference>
<feature type="domain" description="GST C-terminal" evidence="2">
    <location>
        <begin position="110"/>
        <end position="240"/>
    </location>
</feature>
<dbReference type="CDD" id="cd00570">
    <property type="entry name" value="GST_N_family"/>
    <property type="match status" value="1"/>
</dbReference>
<dbReference type="RefSeq" id="WP_275569758.1">
    <property type="nucleotide sequence ID" value="NZ_JARGYC010000113.1"/>
</dbReference>
<dbReference type="PANTHER" id="PTHR44051">
    <property type="entry name" value="GLUTATHIONE S-TRANSFERASE-RELATED"/>
    <property type="match status" value="1"/>
</dbReference>
<dbReference type="PROSITE" id="PS50405">
    <property type="entry name" value="GST_CTER"/>
    <property type="match status" value="1"/>
</dbReference>